<gene>
    <name evidence="2" type="ORF">ACFP90_26315</name>
</gene>
<evidence type="ECO:0000313" key="2">
    <source>
        <dbReference type="EMBL" id="MFC6663539.1"/>
    </source>
</evidence>
<evidence type="ECO:0000313" key="3">
    <source>
        <dbReference type="Proteomes" id="UP001596317"/>
    </source>
</evidence>
<evidence type="ECO:0000256" key="1">
    <source>
        <dbReference type="SAM" id="MobiDB-lite"/>
    </source>
</evidence>
<accession>A0ABW1ZSQ9</accession>
<feature type="region of interest" description="Disordered" evidence="1">
    <location>
        <begin position="35"/>
        <end position="63"/>
    </location>
</feature>
<dbReference type="Proteomes" id="UP001596317">
    <property type="component" value="Unassembled WGS sequence"/>
</dbReference>
<organism evidence="2 3">
    <name type="scientific">Deinococcus multiflagellatus</name>
    <dbReference type="NCBI Taxonomy" id="1656887"/>
    <lineage>
        <taxon>Bacteria</taxon>
        <taxon>Thermotogati</taxon>
        <taxon>Deinococcota</taxon>
        <taxon>Deinococci</taxon>
        <taxon>Deinococcales</taxon>
        <taxon>Deinococcaceae</taxon>
        <taxon>Deinococcus</taxon>
    </lineage>
</organism>
<protein>
    <submittedName>
        <fullName evidence="2">Uncharacterized protein</fullName>
    </submittedName>
</protein>
<keyword evidence="3" id="KW-1185">Reference proteome</keyword>
<reference evidence="3" key="1">
    <citation type="journal article" date="2019" name="Int. J. Syst. Evol. Microbiol.">
        <title>The Global Catalogue of Microorganisms (GCM) 10K type strain sequencing project: providing services to taxonomists for standard genome sequencing and annotation.</title>
        <authorList>
            <consortium name="The Broad Institute Genomics Platform"/>
            <consortium name="The Broad Institute Genome Sequencing Center for Infectious Disease"/>
            <person name="Wu L."/>
            <person name="Ma J."/>
        </authorList>
    </citation>
    <scope>NUCLEOTIDE SEQUENCE [LARGE SCALE GENOMIC DNA]</scope>
    <source>
        <strain evidence="3">CCUG 63830</strain>
    </source>
</reference>
<dbReference type="RefSeq" id="WP_380059242.1">
    <property type="nucleotide sequence ID" value="NZ_JBHSWB010000003.1"/>
</dbReference>
<name>A0ABW1ZSQ9_9DEIO</name>
<proteinExistence type="predicted"/>
<sequence>MTQANLQKRPPGLLDTLEQKAEDLADSVLAALGWGQPRAASPQPGALGAVRPGQGTSGTTTAS</sequence>
<comment type="caution">
    <text evidence="2">The sequence shown here is derived from an EMBL/GenBank/DDBJ whole genome shotgun (WGS) entry which is preliminary data.</text>
</comment>
<dbReference type="EMBL" id="JBHSWB010000003">
    <property type="protein sequence ID" value="MFC6663539.1"/>
    <property type="molecule type" value="Genomic_DNA"/>
</dbReference>